<evidence type="ECO:0000313" key="3">
    <source>
        <dbReference type="Proteomes" id="UP000037122"/>
    </source>
</evidence>
<name>A0A0L0NP75_CANAR</name>
<dbReference type="VEuPathDB" id="FungiDB:CJI97_000117"/>
<dbReference type="GO" id="GO:0045046">
    <property type="term" value="P:protein import into peroxisome membrane"/>
    <property type="evidence" value="ECO:0007669"/>
    <property type="project" value="TreeGrafter"/>
</dbReference>
<comment type="caution">
    <text evidence="2">The sequence shown here is derived from an EMBL/GenBank/DDBJ whole genome shotgun (WGS) entry which is preliminary data.</text>
</comment>
<dbReference type="VEuPathDB" id="FungiDB:CJJ09_002086"/>
<evidence type="ECO:0008006" key="4">
    <source>
        <dbReference type="Google" id="ProtNLM"/>
    </source>
</evidence>
<feature type="compositionally biased region" description="Polar residues" evidence="1">
    <location>
        <begin position="27"/>
        <end position="37"/>
    </location>
</feature>
<dbReference type="InterPro" id="IPR006708">
    <property type="entry name" value="Pex19"/>
</dbReference>
<dbReference type="VEuPathDB" id="FungiDB:CJI96_0001548"/>
<dbReference type="GO" id="GO:0033328">
    <property type="term" value="F:peroxisome membrane targeting sequence binding"/>
    <property type="evidence" value="ECO:0007669"/>
    <property type="project" value="TreeGrafter"/>
</dbReference>
<feature type="compositionally biased region" description="Basic and acidic residues" evidence="1">
    <location>
        <begin position="151"/>
        <end position="161"/>
    </location>
</feature>
<dbReference type="PANTHER" id="PTHR12774:SF2">
    <property type="entry name" value="PEROXISOMAL BIOGENESIS FACTOR 19"/>
    <property type="match status" value="1"/>
</dbReference>
<evidence type="ECO:0000313" key="2">
    <source>
        <dbReference type="EMBL" id="KND95946.1"/>
    </source>
</evidence>
<accession>A0A0L0NP75</accession>
<evidence type="ECO:0000256" key="1">
    <source>
        <dbReference type="SAM" id="MobiDB-lite"/>
    </source>
</evidence>
<dbReference type="AlphaFoldDB" id="A0A0L0NP75"/>
<dbReference type="Gene3D" id="1.20.120.900">
    <property type="entry name" value="Pex19, mPTS binding domain"/>
    <property type="match status" value="1"/>
</dbReference>
<dbReference type="Proteomes" id="UP000037122">
    <property type="component" value="Unassembled WGS sequence"/>
</dbReference>
<dbReference type="GO" id="GO:0005778">
    <property type="term" value="C:peroxisomal membrane"/>
    <property type="evidence" value="ECO:0007669"/>
    <property type="project" value="TreeGrafter"/>
</dbReference>
<dbReference type="Pfam" id="PF04614">
    <property type="entry name" value="Pex19"/>
    <property type="match status" value="1"/>
</dbReference>
<feature type="region of interest" description="Disordered" evidence="1">
    <location>
        <begin position="151"/>
        <end position="172"/>
    </location>
</feature>
<dbReference type="VEuPathDB" id="FungiDB:QG37_07758"/>
<dbReference type="VEuPathDB" id="FungiDB:CJJ07_000528"/>
<dbReference type="VEuPathDB" id="FungiDB:B9J08_000112"/>
<gene>
    <name evidence="2" type="ORF">QG37_07758</name>
</gene>
<feature type="compositionally biased region" description="Polar residues" evidence="1">
    <location>
        <begin position="63"/>
        <end position="81"/>
    </location>
</feature>
<organism evidence="2 3">
    <name type="scientific">Candidozyma auris</name>
    <name type="common">Yeast</name>
    <name type="synonym">Candida auris</name>
    <dbReference type="NCBI Taxonomy" id="498019"/>
    <lineage>
        <taxon>Eukaryota</taxon>
        <taxon>Fungi</taxon>
        <taxon>Dikarya</taxon>
        <taxon>Ascomycota</taxon>
        <taxon>Saccharomycotina</taxon>
        <taxon>Pichiomycetes</taxon>
        <taxon>Metschnikowiaceae</taxon>
        <taxon>Candidozyma</taxon>
    </lineage>
</organism>
<feature type="compositionally biased region" description="Gly residues" evidence="1">
    <location>
        <begin position="296"/>
        <end position="307"/>
    </location>
</feature>
<protein>
    <recommendedName>
        <fullName evidence="4">Pex19 protein</fullName>
    </recommendedName>
</protein>
<dbReference type="PANTHER" id="PTHR12774">
    <property type="entry name" value="PEROXISOMAL BIOGENESIS FACTOR 19"/>
    <property type="match status" value="1"/>
</dbReference>
<dbReference type="EMBL" id="LGST01000063">
    <property type="protein sequence ID" value="KND95946.1"/>
    <property type="molecule type" value="Genomic_DNA"/>
</dbReference>
<feature type="compositionally biased region" description="Basic and acidic residues" evidence="1">
    <location>
        <begin position="310"/>
        <end position="330"/>
    </location>
</feature>
<proteinExistence type="predicted"/>
<reference evidence="3" key="1">
    <citation type="journal article" date="2015" name="BMC Genomics">
        <title>Draft genome of a commonly misdiagnosed multidrug resistant pathogen Candida auris.</title>
        <authorList>
            <person name="Chatterjee S."/>
            <person name="Alampalli S.V."/>
            <person name="Nageshan R.K."/>
            <person name="Chettiar S.T."/>
            <person name="Joshi S."/>
            <person name="Tatu U.S."/>
        </authorList>
    </citation>
    <scope>NUCLEOTIDE SEQUENCE [LARGE SCALE GENOMIC DNA]</scope>
    <source>
        <strain evidence="3">6684</strain>
    </source>
</reference>
<sequence>MSDIEDKKVEANAEPKKEPTQKDPKQNEPTQKTQTAQNEEEDDLDDLLDEFDEMVLSKPPGGASSQTKGAVDDSQATSTTKEPSEANQEDDFQINMEELIKDLNIEDPKAKDEFEHLVKQFEKTHRADAKKAMDPQNFDSVMKDTMERLKKSGETIDEQLKNDPSSSNPEDMLTQLLAGLGGGSADGDFDMSKLLTDMLEQLSSKDVLYEPIKDLNTKFPDFLKEQKDKLPSEEHTRYTKQYEVTNDIMALFESPEFDNDNTEKREEVNKLLEKLQEFGNPPKELVGDVNDFPGLGDLGALGGGGDGLDFDSKDLPKDLEKELEEGCKQQ</sequence>
<feature type="region of interest" description="Disordered" evidence="1">
    <location>
        <begin position="280"/>
        <end position="330"/>
    </location>
</feature>
<feature type="compositionally biased region" description="Basic and acidic residues" evidence="1">
    <location>
        <begin position="1"/>
        <end position="26"/>
    </location>
</feature>
<feature type="compositionally biased region" description="Acidic residues" evidence="1">
    <location>
        <begin position="38"/>
        <end position="53"/>
    </location>
</feature>
<dbReference type="InterPro" id="IPR038322">
    <property type="entry name" value="Pex19_C_sf"/>
</dbReference>
<feature type="region of interest" description="Disordered" evidence="1">
    <location>
        <begin position="1"/>
        <end position="92"/>
    </location>
</feature>